<comment type="caution">
    <text evidence="3">The sequence shown here is derived from an EMBL/GenBank/DDBJ whole genome shotgun (WGS) entry which is preliminary data.</text>
</comment>
<dbReference type="CDD" id="cd03714">
    <property type="entry name" value="RT_DIRS1"/>
    <property type="match status" value="1"/>
</dbReference>
<dbReference type="InterPro" id="IPR043502">
    <property type="entry name" value="DNA/RNA_pol_sf"/>
</dbReference>
<proteinExistence type="predicted"/>
<feature type="region of interest" description="Disordered" evidence="1">
    <location>
        <begin position="1"/>
        <end position="70"/>
    </location>
</feature>
<keyword evidence="4" id="KW-1185">Reference proteome</keyword>
<dbReference type="AlphaFoldDB" id="A0ABD0JJ76"/>
<dbReference type="Gene3D" id="3.10.10.10">
    <property type="entry name" value="HIV Type 1 Reverse Transcriptase, subunit A, domain 1"/>
    <property type="match status" value="1"/>
</dbReference>
<feature type="domain" description="Reverse transcriptase" evidence="2">
    <location>
        <begin position="444"/>
        <end position="638"/>
    </location>
</feature>
<dbReference type="SUPFAM" id="SSF56672">
    <property type="entry name" value="DNA/RNA polymerases"/>
    <property type="match status" value="1"/>
</dbReference>
<accession>A0ABD0JJ76</accession>
<evidence type="ECO:0000259" key="2">
    <source>
        <dbReference type="PROSITE" id="PS50878"/>
    </source>
</evidence>
<dbReference type="Gene3D" id="3.30.70.270">
    <property type="match status" value="1"/>
</dbReference>
<name>A0ABD0JJ76_9CAEN</name>
<dbReference type="EMBL" id="JACVVK020000424">
    <property type="protein sequence ID" value="KAK7474808.1"/>
    <property type="molecule type" value="Genomic_DNA"/>
</dbReference>
<dbReference type="InterPro" id="IPR043128">
    <property type="entry name" value="Rev_trsase/Diguanyl_cyclase"/>
</dbReference>
<dbReference type="Pfam" id="PF00078">
    <property type="entry name" value="RVT_1"/>
    <property type="match status" value="1"/>
</dbReference>
<feature type="region of interest" description="Disordered" evidence="1">
    <location>
        <begin position="297"/>
        <end position="318"/>
    </location>
</feature>
<feature type="compositionally biased region" description="Polar residues" evidence="1">
    <location>
        <begin position="306"/>
        <end position="315"/>
    </location>
</feature>
<protein>
    <recommendedName>
        <fullName evidence="2">Reverse transcriptase domain-containing protein</fullName>
    </recommendedName>
</protein>
<feature type="compositionally biased region" description="Low complexity" evidence="1">
    <location>
        <begin position="39"/>
        <end position="56"/>
    </location>
</feature>
<sequence>MPPKRKASPGVRTVLRRVKASRREHPLGTSPGHDTSAANPANTSPGPSTSTATANTLVDPGPASTPTPHRQLVSDLSADVIATVTPQLLQLLAEHRSTQPASLQGTTGATSASSHQADATQPTPDAQVADTVQNTLDTTVANITGNGQLASQSYFVSASTAVTAQVPMKTKGKIWAGEFIDFQSLLNTAAEPTYSVQLDTASANHALKLVPQPAKRAPLTSLQWVMAWNRFLAILAQQSPSLTPHLAHHFEVVLILAERNCNWRLYDEAFRQLVARHEAQWGSTHLELYLKATLEGQKPSDKPVSGMTSTSQSSPNIPPGACKEYHSGGYCGPRANLAAPPRPTRTHTQPQLWAPQGALSWPPAVVKPRRCLPQLAWTGYNNGSVVTRIRANIVCWKGLGLVSESDLAGPFLLLQEKNLKSAALEYPQVVQAKIQKELSLGRIAVPFQTPPFSQFCTSPLGVVEKKTPGTFRLIHHLSYPEGHSVNDGIPQTEAQVSYQTIDDAVQLVRTLGQGCFMARTDIAEAFRIIPLSPSQYHLFGFQWEGQFYYDKCLPMGCSSSCRIFETLSQALHWIAQAKLGIPFLVHVLDDFMILAKSHAACESRLHSFITACKDIGIPIAPEKTFPPSQVLTFLGYEIDSISMEVRLPADKLQTCKQLIRNCLNGTKVTLQKLQSIIGTLNFACGVILPGRAFLRRLISLTIGVTKPHFYIRITRPARADLMNG</sequence>
<dbReference type="PANTHER" id="PTHR33050:SF8">
    <property type="entry name" value="REVERSE TRANSCRIPTASE DOMAIN-CONTAINING PROTEIN"/>
    <property type="match status" value="1"/>
</dbReference>
<dbReference type="InterPro" id="IPR052055">
    <property type="entry name" value="Hepadnavirus_pol/RT"/>
</dbReference>
<dbReference type="InterPro" id="IPR000477">
    <property type="entry name" value="RT_dom"/>
</dbReference>
<gene>
    <name evidence="3" type="ORF">BaRGS_00033946</name>
</gene>
<dbReference type="PANTHER" id="PTHR33050">
    <property type="entry name" value="REVERSE TRANSCRIPTASE DOMAIN-CONTAINING PROTEIN"/>
    <property type="match status" value="1"/>
</dbReference>
<evidence type="ECO:0000313" key="4">
    <source>
        <dbReference type="Proteomes" id="UP001519460"/>
    </source>
</evidence>
<dbReference type="PROSITE" id="PS50878">
    <property type="entry name" value="RT_POL"/>
    <property type="match status" value="1"/>
</dbReference>
<dbReference type="Proteomes" id="UP001519460">
    <property type="component" value="Unassembled WGS sequence"/>
</dbReference>
<reference evidence="3 4" key="1">
    <citation type="journal article" date="2023" name="Sci. Data">
        <title>Genome assembly of the Korean intertidal mud-creeper Batillaria attramentaria.</title>
        <authorList>
            <person name="Patra A.K."/>
            <person name="Ho P.T."/>
            <person name="Jun S."/>
            <person name="Lee S.J."/>
            <person name="Kim Y."/>
            <person name="Won Y.J."/>
        </authorList>
    </citation>
    <scope>NUCLEOTIDE SEQUENCE [LARGE SCALE GENOMIC DNA]</scope>
    <source>
        <strain evidence="3">Wonlab-2016</strain>
    </source>
</reference>
<evidence type="ECO:0000256" key="1">
    <source>
        <dbReference type="SAM" id="MobiDB-lite"/>
    </source>
</evidence>
<evidence type="ECO:0000313" key="3">
    <source>
        <dbReference type="EMBL" id="KAK7474808.1"/>
    </source>
</evidence>
<feature type="region of interest" description="Disordered" evidence="1">
    <location>
        <begin position="99"/>
        <end position="126"/>
    </location>
</feature>
<organism evidence="3 4">
    <name type="scientific">Batillaria attramentaria</name>
    <dbReference type="NCBI Taxonomy" id="370345"/>
    <lineage>
        <taxon>Eukaryota</taxon>
        <taxon>Metazoa</taxon>
        <taxon>Spiralia</taxon>
        <taxon>Lophotrochozoa</taxon>
        <taxon>Mollusca</taxon>
        <taxon>Gastropoda</taxon>
        <taxon>Caenogastropoda</taxon>
        <taxon>Sorbeoconcha</taxon>
        <taxon>Cerithioidea</taxon>
        <taxon>Batillariidae</taxon>
        <taxon>Batillaria</taxon>
    </lineage>
</organism>